<dbReference type="AlphaFoldDB" id="A0A917MMK7"/>
<evidence type="ECO:0000313" key="1">
    <source>
        <dbReference type="EMBL" id="GGH35639.1"/>
    </source>
</evidence>
<dbReference type="EMBL" id="BMJY01000001">
    <property type="protein sequence ID" value="GGH35639.1"/>
    <property type="molecule type" value="Genomic_DNA"/>
</dbReference>
<name>A0A917MMK7_9MICO</name>
<evidence type="ECO:0000313" key="2">
    <source>
        <dbReference type="Proteomes" id="UP000657592"/>
    </source>
</evidence>
<protein>
    <submittedName>
        <fullName evidence="1">Uncharacterized protein</fullName>
    </submittedName>
</protein>
<reference evidence="1" key="2">
    <citation type="submission" date="2020-09" db="EMBL/GenBank/DDBJ databases">
        <authorList>
            <person name="Sun Q."/>
            <person name="Zhou Y."/>
        </authorList>
    </citation>
    <scope>NUCLEOTIDE SEQUENCE</scope>
    <source>
        <strain evidence="1">CGMCC 1.15794</strain>
    </source>
</reference>
<keyword evidence="2" id="KW-1185">Reference proteome</keyword>
<sequence>MRTASGVWPRKRAPAEFIRDTLGQASPIDAGGAAAADADTPASDFDWAVPMRRLGAAESIRLPSGRRSSRGT</sequence>
<reference evidence="1" key="1">
    <citation type="journal article" date="2014" name="Int. J. Syst. Evol. Microbiol.">
        <title>Complete genome sequence of Corynebacterium casei LMG S-19264T (=DSM 44701T), isolated from a smear-ripened cheese.</title>
        <authorList>
            <consortium name="US DOE Joint Genome Institute (JGI-PGF)"/>
            <person name="Walter F."/>
            <person name="Albersmeier A."/>
            <person name="Kalinowski J."/>
            <person name="Ruckert C."/>
        </authorList>
    </citation>
    <scope>NUCLEOTIDE SEQUENCE</scope>
    <source>
        <strain evidence="1">CGMCC 1.15794</strain>
    </source>
</reference>
<comment type="caution">
    <text evidence="1">The sequence shown here is derived from an EMBL/GenBank/DDBJ whole genome shotgun (WGS) entry which is preliminary data.</text>
</comment>
<accession>A0A917MMK7</accession>
<dbReference type="Proteomes" id="UP000657592">
    <property type="component" value="Unassembled WGS sequence"/>
</dbReference>
<proteinExistence type="predicted"/>
<gene>
    <name evidence="1" type="ORF">GCM10010921_04180</name>
</gene>
<organism evidence="1 2">
    <name type="scientific">Microbacterium album</name>
    <dbReference type="NCBI Taxonomy" id="2053191"/>
    <lineage>
        <taxon>Bacteria</taxon>
        <taxon>Bacillati</taxon>
        <taxon>Actinomycetota</taxon>
        <taxon>Actinomycetes</taxon>
        <taxon>Micrococcales</taxon>
        <taxon>Microbacteriaceae</taxon>
        <taxon>Microbacterium</taxon>
    </lineage>
</organism>